<proteinExistence type="predicted"/>
<gene>
    <name evidence="1" type="ORF">HannXRQ_Chr03g0086001</name>
</gene>
<accession>A0A251V9U0</accession>
<evidence type="ECO:0000313" key="1">
    <source>
        <dbReference type="EMBL" id="OTG32380.1"/>
    </source>
</evidence>
<organism evidence="1 2">
    <name type="scientific">Helianthus annuus</name>
    <name type="common">Common sunflower</name>
    <dbReference type="NCBI Taxonomy" id="4232"/>
    <lineage>
        <taxon>Eukaryota</taxon>
        <taxon>Viridiplantae</taxon>
        <taxon>Streptophyta</taxon>
        <taxon>Embryophyta</taxon>
        <taxon>Tracheophyta</taxon>
        <taxon>Spermatophyta</taxon>
        <taxon>Magnoliopsida</taxon>
        <taxon>eudicotyledons</taxon>
        <taxon>Gunneridae</taxon>
        <taxon>Pentapetalae</taxon>
        <taxon>asterids</taxon>
        <taxon>campanulids</taxon>
        <taxon>Asterales</taxon>
        <taxon>Asteraceae</taxon>
        <taxon>Asteroideae</taxon>
        <taxon>Heliantheae alliance</taxon>
        <taxon>Heliantheae</taxon>
        <taxon>Helianthus</taxon>
    </lineage>
</organism>
<name>A0A251V9U0_HELAN</name>
<dbReference type="InParanoid" id="A0A251V9U0"/>
<dbReference type="EMBL" id="CM007892">
    <property type="protein sequence ID" value="OTG32380.1"/>
    <property type="molecule type" value="Genomic_DNA"/>
</dbReference>
<reference evidence="2" key="1">
    <citation type="journal article" date="2017" name="Nature">
        <title>The sunflower genome provides insights into oil metabolism, flowering and Asterid evolution.</title>
        <authorList>
            <person name="Badouin H."/>
            <person name="Gouzy J."/>
            <person name="Grassa C.J."/>
            <person name="Murat F."/>
            <person name="Staton S.E."/>
            <person name="Cottret L."/>
            <person name="Lelandais-Briere C."/>
            <person name="Owens G.L."/>
            <person name="Carrere S."/>
            <person name="Mayjonade B."/>
            <person name="Legrand L."/>
            <person name="Gill N."/>
            <person name="Kane N.C."/>
            <person name="Bowers J.E."/>
            <person name="Hubner S."/>
            <person name="Bellec A."/>
            <person name="Berard A."/>
            <person name="Berges H."/>
            <person name="Blanchet N."/>
            <person name="Boniface M.C."/>
            <person name="Brunel D."/>
            <person name="Catrice O."/>
            <person name="Chaidir N."/>
            <person name="Claudel C."/>
            <person name="Donnadieu C."/>
            <person name="Faraut T."/>
            <person name="Fievet G."/>
            <person name="Helmstetter N."/>
            <person name="King M."/>
            <person name="Knapp S.J."/>
            <person name="Lai Z."/>
            <person name="Le Paslier M.C."/>
            <person name="Lippi Y."/>
            <person name="Lorenzon L."/>
            <person name="Mandel J.R."/>
            <person name="Marage G."/>
            <person name="Marchand G."/>
            <person name="Marquand E."/>
            <person name="Bret-Mestries E."/>
            <person name="Morien E."/>
            <person name="Nambeesan S."/>
            <person name="Nguyen T."/>
            <person name="Pegot-Espagnet P."/>
            <person name="Pouilly N."/>
            <person name="Raftis F."/>
            <person name="Sallet E."/>
            <person name="Schiex T."/>
            <person name="Thomas J."/>
            <person name="Vandecasteele C."/>
            <person name="Vares D."/>
            <person name="Vear F."/>
            <person name="Vautrin S."/>
            <person name="Crespi M."/>
            <person name="Mangin B."/>
            <person name="Burke J.M."/>
            <person name="Salse J."/>
            <person name="Munos S."/>
            <person name="Vincourt P."/>
            <person name="Rieseberg L.H."/>
            <person name="Langlade N.B."/>
        </authorList>
    </citation>
    <scope>NUCLEOTIDE SEQUENCE [LARGE SCALE GENOMIC DNA]</scope>
    <source>
        <strain evidence="2">cv. SF193</strain>
    </source>
</reference>
<evidence type="ECO:0000313" key="2">
    <source>
        <dbReference type="Proteomes" id="UP000215914"/>
    </source>
</evidence>
<sequence length="171" mass="18780">MDWSGGFSFPLFCLPSNPNTNRTHTKHSGRSRSVLPLIQSSQKHLPEPLQPQRLSHVAPPAFPQSLTYSLSSALHSSSVSEFEVLDGDGADAEVRVIDAEKYGCEDQEDGADEDDGGQYVYERLVGFLVLWFGEWCDGCVGLSVALYAGWCDRDHLVLCVGHVCLCVFVCV</sequence>
<dbReference type="Proteomes" id="UP000215914">
    <property type="component" value="Chromosome 3"/>
</dbReference>
<dbReference type="AlphaFoldDB" id="A0A251V9U0"/>
<protein>
    <submittedName>
        <fullName evidence="1">Uncharacterized protein</fullName>
    </submittedName>
</protein>
<keyword evidence="2" id="KW-1185">Reference proteome</keyword>